<feature type="compositionally biased region" description="Low complexity" evidence="5">
    <location>
        <begin position="330"/>
        <end position="343"/>
    </location>
</feature>
<evidence type="ECO:0000256" key="5">
    <source>
        <dbReference type="SAM" id="MobiDB-lite"/>
    </source>
</evidence>
<reference evidence="6 7" key="1">
    <citation type="journal article" date="2012" name="Eukaryot. Cell">
        <title>Draft genome sequence of Wickerhamomyces ciferrii NRRL Y-1031 F-60-10.</title>
        <authorList>
            <person name="Schneider J."/>
            <person name="Andrea H."/>
            <person name="Blom J."/>
            <person name="Jaenicke S."/>
            <person name="Ruckert C."/>
            <person name="Schorsch C."/>
            <person name="Szczepanowski R."/>
            <person name="Farwick M."/>
            <person name="Goesmann A."/>
            <person name="Puhler A."/>
            <person name="Schaffer S."/>
            <person name="Tauch A."/>
            <person name="Kohler T."/>
            <person name="Brinkrolf K."/>
        </authorList>
    </citation>
    <scope>NUCLEOTIDE SEQUENCE [LARGE SCALE GENOMIC DNA]</scope>
    <source>
        <strain evidence="7">ATCC 14091 / BCRC 22168 / CBS 111 / JCM 3599 / NBRC 0793 / NRRL Y-1031 F-60-10</strain>
    </source>
</reference>
<dbReference type="Pfam" id="PF09507">
    <property type="entry name" value="CDC27"/>
    <property type="match status" value="2"/>
</dbReference>
<keyword evidence="7" id="KW-1185">Reference proteome</keyword>
<dbReference type="FunCoup" id="K0KQG8">
    <property type="interactions" value="126"/>
</dbReference>
<feature type="compositionally biased region" description="Low complexity" evidence="5">
    <location>
        <begin position="140"/>
        <end position="158"/>
    </location>
</feature>
<keyword evidence="4" id="KW-0539">Nucleus</keyword>
<feature type="region of interest" description="Disordered" evidence="5">
    <location>
        <begin position="139"/>
        <end position="445"/>
    </location>
</feature>
<dbReference type="InterPro" id="IPR041913">
    <property type="entry name" value="POLD3_sf"/>
</dbReference>
<protein>
    <recommendedName>
        <fullName evidence="2">DNA polymerase delta subunit 3</fullName>
    </recommendedName>
</protein>
<evidence type="ECO:0000256" key="2">
    <source>
        <dbReference type="ARBA" id="ARBA00017589"/>
    </source>
</evidence>
<dbReference type="PANTHER" id="PTHR17598">
    <property type="entry name" value="DNA POLYMERASE DELTA SUBUNIT 3"/>
    <property type="match status" value="1"/>
</dbReference>
<dbReference type="EMBL" id="CAIF01000080">
    <property type="protein sequence ID" value="CCH43503.1"/>
    <property type="molecule type" value="Genomic_DNA"/>
</dbReference>
<feature type="compositionally biased region" description="Low complexity" evidence="5">
    <location>
        <begin position="237"/>
        <end position="246"/>
    </location>
</feature>
<proteinExistence type="predicted"/>
<name>K0KQG8_WICCF</name>
<dbReference type="GO" id="GO:0006271">
    <property type="term" value="P:DNA strand elongation involved in DNA replication"/>
    <property type="evidence" value="ECO:0007669"/>
    <property type="project" value="TreeGrafter"/>
</dbReference>
<dbReference type="GO" id="GO:1904161">
    <property type="term" value="P:DNA synthesis involved in UV-damage excision repair"/>
    <property type="evidence" value="ECO:0007669"/>
    <property type="project" value="TreeGrafter"/>
</dbReference>
<sequence length="445" mass="50394">MGVFEDAIEVLKNALVKENKPYTYKLLSRHLNIHVNDSKKLLYSFHQKYQDLVDAHYLISGRLNNSTDLTIKITKDINEKDKFDQIQSIQIYSLSPKNIEINEILSTANAQIREIPVDAEKLAKWGVIKGPELVKIDQLSTSSNTNTSSRSNTNTSSRLPIGGDNKEQDQPTKKKNDFPDMGLRSAQILNRNKKKDDDKPRARTATQPTFGSSMKKSNTKQTSLQQQPLRSRTDPTPKSSGSGSKPIEIDDEETIQKKKITQQEKDKKQKELESMFDDDDDDDDFEASQSSKKDDAKPEKEETSIEEIKDDKDDIQEVKNSKNDDLEGIFDSSFTQSQSQQEPQQKEQTKDDTQKIEDEPEPILETTKDQPIQEEPETTSYYDEDGYLVTEVKEKPKPKTQSKPKPKARTATPPASNNQPASKKAKIGKTGGKQQTSLMSFFGKK</sequence>
<accession>K0KQG8</accession>
<evidence type="ECO:0000313" key="7">
    <source>
        <dbReference type="Proteomes" id="UP000009328"/>
    </source>
</evidence>
<dbReference type="PANTHER" id="PTHR17598:SF13">
    <property type="entry name" value="DNA POLYMERASE DELTA SUBUNIT 3"/>
    <property type="match status" value="1"/>
</dbReference>
<feature type="compositionally biased region" description="Basic and acidic residues" evidence="5">
    <location>
        <begin position="164"/>
        <end position="178"/>
    </location>
</feature>
<dbReference type="InParanoid" id="K0KQG8"/>
<feature type="compositionally biased region" description="Basic and acidic residues" evidence="5">
    <location>
        <begin position="291"/>
        <end position="325"/>
    </location>
</feature>
<organism evidence="6 7">
    <name type="scientific">Wickerhamomyces ciferrii (strain ATCC 14091 / BCRC 22168 / CBS 111 / JCM 3599 / NBRC 0793 / NRRL Y-1031 F-60-10)</name>
    <name type="common">Yeast</name>
    <name type="synonym">Pichia ciferrii</name>
    <dbReference type="NCBI Taxonomy" id="1206466"/>
    <lineage>
        <taxon>Eukaryota</taxon>
        <taxon>Fungi</taxon>
        <taxon>Dikarya</taxon>
        <taxon>Ascomycota</taxon>
        <taxon>Saccharomycotina</taxon>
        <taxon>Saccharomycetes</taxon>
        <taxon>Phaffomycetales</taxon>
        <taxon>Wickerhamomycetaceae</taxon>
        <taxon>Wickerhamomyces</taxon>
    </lineage>
</organism>
<feature type="compositionally biased region" description="Acidic residues" evidence="5">
    <location>
        <begin position="274"/>
        <end position="286"/>
    </location>
</feature>
<keyword evidence="3" id="KW-0235">DNA replication</keyword>
<feature type="compositionally biased region" description="Basic and acidic residues" evidence="5">
    <location>
        <begin position="344"/>
        <end position="357"/>
    </location>
</feature>
<feature type="compositionally biased region" description="Basic residues" evidence="5">
    <location>
        <begin position="398"/>
        <end position="408"/>
    </location>
</feature>
<comment type="caution">
    <text evidence="6">The sequence shown here is derived from an EMBL/GenBank/DDBJ whole genome shotgun (WGS) entry which is preliminary data.</text>
</comment>
<evidence type="ECO:0000313" key="6">
    <source>
        <dbReference type="EMBL" id="CCH43503.1"/>
    </source>
</evidence>
<dbReference type="eggNOG" id="ENOG502T3N3">
    <property type="taxonomic scope" value="Eukaryota"/>
</dbReference>
<feature type="compositionally biased region" description="Polar residues" evidence="5">
    <location>
        <begin position="204"/>
        <end position="236"/>
    </location>
</feature>
<dbReference type="HOGENOM" id="CLU_615694_0_0_1"/>
<dbReference type="Proteomes" id="UP000009328">
    <property type="component" value="Unassembled WGS sequence"/>
</dbReference>
<feature type="compositionally biased region" description="Acidic residues" evidence="5">
    <location>
        <begin position="372"/>
        <end position="386"/>
    </location>
</feature>
<dbReference type="InterPro" id="IPR019038">
    <property type="entry name" value="POLD3"/>
</dbReference>
<feature type="compositionally biased region" description="Basic and acidic residues" evidence="5">
    <location>
        <begin position="261"/>
        <end position="273"/>
    </location>
</feature>
<dbReference type="Gene3D" id="3.90.1030.20">
    <property type="entry name" value="DNA polymerase delta, p66 (Cdc27) subunit, wHTH domain"/>
    <property type="match status" value="1"/>
</dbReference>
<dbReference type="GO" id="GO:0003887">
    <property type="term" value="F:DNA-directed DNA polymerase activity"/>
    <property type="evidence" value="ECO:0007669"/>
    <property type="project" value="TreeGrafter"/>
</dbReference>
<evidence type="ECO:0000256" key="4">
    <source>
        <dbReference type="ARBA" id="ARBA00023242"/>
    </source>
</evidence>
<dbReference type="GO" id="GO:0043625">
    <property type="term" value="C:delta DNA polymerase complex"/>
    <property type="evidence" value="ECO:0007669"/>
    <property type="project" value="InterPro"/>
</dbReference>
<evidence type="ECO:0000256" key="1">
    <source>
        <dbReference type="ARBA" id="ARBA00004123"/>
    </source>
</evidence>
<evidence type="ECO:0000256" key="3">
    <source>
        <dbReference type="ARBA" id="ARBA00022705"/>
    </source>
</evidence>
<dbReference type="STRING" id="1206466.K0KQG8"/>
<dbReference type="AlphaFoldDB" id="K0KQG8"/>
<gene>
    <name evidence="6" type="ORF">BN7_3053</name>
</gene>
<comment type="subcellular location">
    <subcellularLocation>
        <location evidence="1">Nucleus</location>
    </subcellularLocation>
</comment>
<dbReference type="GO" id="GO:0006297">
    <property type="term" value="P:nucleotide-excision repair, DNA gap filling"/>
    <property type="evidence" value="ECO:0007669"/>
    <property type="project" value="TreeGrafter"/>
</dbReference>